<comment type="caution">
    <text evidence="1">The sequence shown here is derived from an EMBL/GenBank/DDBJ whole genome shotgun (WGS) entry which is preliminary data.</text>
</comment>
<keyword evidence="2" id="KW-1185">Reference proteome</keyword>
<gene>
    <name evidence="1" type="ORF">AVEN_248137_1</name>
</gene>
<accession>A0A4Y2HW06</accession>
<sequence length="105" mass="12302">MFHTSSEKSIDLCEEEEYYIMSMKSMEATKGWETSKMKQGPFAYFKCAFFTFHQLSAGEPEELTEITIQRDTCYDEFLLHYCLAVHSHKRRGSWAAAMKAQSFFI</sequence>
<name>A0A4Y2HW06_ARAVE</name>
<evidence type="ECO:0000313" key="2">
    <source>
        <dbReference type="Proteomes" id="UP000499080"/>
    </source>
</evidence>
<proteinExistence type="predicted"/>
<dbReference type="AlphaFoldDB" id="A0A4Y2HW06"/>
<reference evidence="1 2" key="1">
    <citation type="journal article" date="2019" name="Sci. Rep.">
        <title>Orb-weaving spider Araneus ventricosus genome elucidates the spidroin gene catalogue.</title>
        <authorList>
            <person name="Kono N."/>
            <person name="Nakamura H."/>
            <person name="Ohtoshi R."/>
            <person name="Moran D.A.P."/>
            <person name="Shinohara A."/>
            <person name="Yoshida Y."/>
            <person name="Fujiwara M."/>
            <person name="Mori M."/>
            <person name="Tomita M."/>
            <person name="Arakawa K."/>
        </authorList>
    </citation>
    <scope>NUCLEOTIDE SEQUENCE [LARGE SCALE GENOMIC DNA]</scope>
</reference>
<protein>
    <submittedName>
        <fullName evidence="1">Uncharacterized protein</fullName>
    </submittedName>
</protein>
<evidence type="ECO:0000313" key="1">
    <source>
        <dbReference type="EMBL" id="GBM69621.1"/>
    </source>
</evidence>
<dbReference type="EMBL" id="BGPR01002204">
    <property type="protein sequence ID" value="GBM69621.1"/>
    <property type="molecule type" value="Genomic_DNA"/>
</dbReference>
<organism evidence="1 2">
    <name type="scientific">Araneus ventricosus</name>
    <name type="common">Orbweaver spider</name>
    <name type="synonym">Epeira ventricosa</name>
    <dbReference type="NCBI Taxonomy" id="182803"/>
    <lineage>
        <taxon>Eukaryota</taxon>
        <taxon>Metazoa</taxon>
        <taxon>Ecdysozoa</taxon>
        <taxon>Arthropoda</taxon>
        <taxon>Chelicerata</taxon>
        <taxon>Arachnida</taxon>
        <taxon>Araneae</taxon>
        <taxon>Araneomorphae</taxon>
        <taxon>Entelegynae</taxon>
        <taxon>Araneoidea</taxon>
        <taxon>Araneidae</taxon>
        <taxon>Araneus</taxon>
    </lineage>
</organism>
<dbReference type="Proteomes" id="UP000499080">
    <property type="component" value="Unassembled WGS sequence"/>
</dbReference>